<evidence type="ECO:0000313" key="2">
    <source>
        <dbReference type="Proteomes" id="UP000028123"/>
    </source>
</evidence>
<dbReference type="OrthoDB" id="1684419at2"/>
<proteinExistence type="predicted"/>
<reference evidence="1 2" key="1">
    <citation type="submission" date="2014-06" db="EMBL/GenBank/DDBJ databases">
        <title>Draft genome sequence of Paenibacillus sp. MSt1.</title>
        <authorList>
            <person name="Aw Y.K."/>
            <person name="Ong K.S."/>
            <person name="Gan H.M."/>
            <person name="Lee S.M."/>
        </authorList>
    </citation>
    <scope>NUCLEOTIDE SEQUENCE [LARGE SCALE GENOMIC DNA]</scope>
    <source>
        <strain evidence="1 2">MSt1</strain>
    </source>
</reference>
<organism evidence="1 2">
    <name type="scientific">Paenibacillus tyrfis</name>
    <dbReference type="NCBI Taxonomy" id="1501230"/>
    <lineage>
        <taxon>Bacteria</taxon>
        <taxon>Bacillati</taxon>
        <taxon>Bacillota</taxon>
        <taxon>Bacilli</taxon>
        <taxon>Bacillales</taxon>
        <taxon>Paenibacillaceae</taxon>
        <taxon>Paenibacillus</taxon>
    </lineage>
</organism>
<accession>A0A081NX33</accession>
<sequence length="76" mass="8404">MATVKLCSSNELTKSEALKQIVRDASVDIMVKDCLGNCGQCYLERFVKVDQRIIVINDEEELLDQLLKAAAASEAD</sequence>
<dbReference type="InterPro" id="IPR009910">
    <property type="entry name" value="DUF1450"/>
</dbReference>
<dbReference type="EMBL" id="JNVM01000028">
    <property type="protein sequence ID" value="KEQ23006.1"/>
    <property type="molecule type" value="Genomic_DNA"/>
</dbReference>
<evidence type="ECO:0000313" key="1">
    <source>
        <dbReference type="EMBL" id="KEQ23006.1"/>
    </source>
</evidence>
<gene>
    <name evidence="1" type="ORF">ET33_18995</name>
</gene>
<keyword evidence="2" id="KW-1185">Reference proteome</keyword>
<dbReference type="AlphaFoldDB" id="A0A081NX33"/>
<dbReference type="Proteomes" id="UP000028123">
    <property type="component" value="Unassembled WGS sequence"/>
</dbReference>
<protein>
    <recommendedName>
        <fullName evidence="3">DUF1450 domain-containing protein</fullName>
    </recommendedName>
</protein>
<dbReference type="eggNOG" id="ENOG5030UQ6">
    <property type="taxonomic scope" value="Bacteria"/>
</dbReference>
<dbReference type="Pfam" id="PF07293">
    <property type="entry name" value="DUF1450"/>
    <property type="match status" value="1"/>
</dbReference>
<name>A0A081NX33_9BACL</name>
<evidence type="ECO:0008006" key="3">
    <source>
        <dbReference type="Google" id="ProtNLM"/>
    </source>
</evidence>
<comment type="caution">
    <text evidence="1">The sequence shown here is derived from an EMBL/GenBank/DDBJ whole genome shotgun (WGS) entry which is preliminary data.</text>
</comment>
<dbReference type="RefSeq" id="WP_036689882.1">
    <property type="nucleotide sequence ID" value="NZ_JNVM01000028.1"/>
</dbReference>